<name>A0A7C0VCE1_UNCW3</name>
<dbReference type="SFLD" id="SFLDS00003">
    <property type="entry name" value="Haloacid_Dehalogenase"/>
    <property type="match status" value="1"/>
</dbReference>
<dbReference type="InterPro" id="IPR041492">
    <property type="entry name" value="HAD_2"/>
</dbReference>
<protein>
    <submittedName>
        <fullName evidence="1">HAD family hydrolase</fullName>
    </submittedName>
</protein>
<dbReference type="Gene3D" id="1.10.260.80">
    <property type="match status" value="1"/>
</dbReference>
<sequence>MLKMVIFDMDGTLIHNRIPFEEVRNNIAKRLNVDPESLKPLYEKLKEMNRPEVLEWLKEEELRRAEASYPDPGLTSVLEYIRNRKVVVAVLTRNCREAARKALGWYLGMIDVLITRDDGYELKPSPEPIISLMNRFGFNPRDVLVVGDYDYDIQAGMLAGCKTVRIGGGFADYNIVHLEELKPIIKKLAEGY</sequence>
<dbReference type="GO" id="GO:0008967">
    <property type="term" value="F:phosphoglycolate phosphatase activity"/>
    <property type="evidence" value="ECO:0007669"/>
    <property type="project" value="TreeGrafter"/>
</dbReference>
<dbReference type="GO" id="GO:0006281">
    <property type="term" value="P:DNA repair"/>
    <property type="evidence" value="ECO:0007669"/>
    <property type="project" value="TreeGrafter"/>
</dbReference>
<dbReference type="Pfam" id="PF13419">
    <property type="entry name" value="HAD_2"/>
    <property type="match status" value="1"/>
</dbReference>
<keyword evidence="1" id="KW-0378">Hydrolase</keyword>
<dbReference type="EMBL" id="DQWE01000281">
    <property type="protein sequence ID" value="HDI83306.1"/>
    <property type="molecule type" value="Genomic_DNA"/>
</dbReference>
<evidence type="ECO:0000313" key="1">
    <source>
        <dbReference type="EMBL" id="HDI83306.1"/>
    </source>
</evidence>
<dbReference type="Proteomes" id="UP000885847">
    <property type="component" value="Unassembled WGS sequence"/>
</dbReference>
<reference evidence="1" key="1">
    <citation type="journal article" date="2020" name="mSystems">
        <title>Genome- and Community-Level Interaction Insights into Carbon Utilization and Element Cycling Functions of Hydrothermarchaeota in Hydrothermal Sediment.</title>
        <authorList>
            <person name="Zhou Z."/>
            <person name="Liu Y."/>
            <person name="Xu W."/>
            <person name="Pan J."/>
            <person name="Luo Z.H."/>
            <person name="Li M."/>
        </authorList>
    </citation>
    <scope>NUCLEOTIDE SEQUENCE [LARGE SCALE GENOMIC DNA]</scope>
    <source>
        <strain evidence="1">HyVt-102</strain>
    </source>
</reference>
<dbReference type="AlphaFoldDB" id="A0A7C0VCE1"/>
<dbReference type="PANTHER" id="PTHR43434:SF1">
    <property type="entry name" value="PHOSPHOGLYCOLATE PHOSPHATASE"/>
    <property type="match status" value="1"/>
</dbReference>
<dbReference type="PANTHER" id="PTHR43434">
    <property type="entry name" value="PHOSPHOGLYCOLATE PHOSPHATASE"/>
    <property type="match status" value="1"/>
</dbReference>
<dbReference type="NCBIfam" id="TIGR01549">
    <property type="entry name" value="HAD-SF-IA-v1"/>
    <property type="match status" value="1"/>
</dbReference>
<organism evidence="1">
    <name type="scientific">candidate division WOR-3 bacterium</name>
    <dbReference type="NCBI Taxonomy" id="2052148"/>
    <lineage>
        <taxon>Bacteria</taxon>
        <taxon>Bacteria division WOR-3</taxon>
    </lineage>
</organism>
<dbReference type="InterPro" id="IPR023214">
    <property type="entry name" value="HAD_sf"/>
</dbReference>
<dbReference type="Gene3D" id="3.40.50.1000">
    <property type="entry name" value="HAD superfamily/HAD-like"/>
    <property type="match status" value="1"/>
</dbReference>
<proteinExistence type="predicted"/>
<comment type="caution">
    <text evidence="1">The sequence shown here is derived from an EMBL/GenBank/DDBJ whole genome shotgun (WGS) entry which is preliminary data.</text>
</comment>
<dbReference type="InterPro" id="IPR036412">
    <property type="entry name" value="HAD-like_sf"/>
</dbReference>
<dbReference type="InterPro" id="IPR050155">
    <property type="entry name" value="HAD-like_hydrolase_sf"/>
</dbReference>
<dbReference type="NCBIfam" id="TIGR01509">
    <property type="entry name" value="HAD-SF-IA-v3"/>
    <property type="match status" value="1"/>
</dbReference>
<dbReference type="SUPFAM" id="SSF56784">
    <property type="entry name" value="HAD-like"/>
    <property type="match status" value="1"/>
</dbReference>
<gene>
    <name evidence="1" type="ORF">ENF18_05895</name>
</gene>
<dbReference type="CDD" id="cd07505">
    <property type="entry name" value="HAD_BPGM-like"/>
    <property type="match status" value="1"/>
</dbReference>
<accession>A0A7C0VCE1</accession>
<dbReference type="SFLD" id="SFLDG01129">
    <property type="entry name" value="C1.5:_HAD__Beta-PGM__Phosphata"/>
    <property type="match status" value="1"/>
</dbReference>
<dbReference type="InterPro" id="IPR006439">
    <property type="entry name" value="HAD-SF_hydro_IA"/>
</dbReference>